<dbReference type="AlphaFoldDB" id="A0A5C6YYY5"/>
<gene>
    <name evidence="5 6" type="primary">tatC</name>
    <name evidence="6" type="ORF">ESU54_11680</name>
</gene>
<dbReference type="OrthoDB" id="9777044at2"/>
<dbReference type="GO" id="GO:0033281">
    <property type="term" value="C:TAT protein transport complex"/>
    <property type="evidence" value="ECO:0007669"/>
    <property type="project" value="UniProtKB-UniRule"/>
</dbReference>
<dbReference type="PANTHER" id="PTHR30371">
    <property type="entry name" value="SEC-INDEPENDENT PROTEIN TRANSLOCASE PROTEIN TATC"/>
    <property type="match status" value="1"/>
</dbReference>
<dbReference type="InterPro" id="IPR002033">
    <property type="entry name" value="TatC"/>
</dbReference>
<dbReference type="GO" id="GO:0043953">
    <property type="term" value="P:protein transport by the Tat complex"/>
    <property type="evidence" value="ECO:0007669"/>
    <property type="project" value="UniProtKB-UniRule"/>
</dbReference>
<evidence type="ECO:0000256" key="5">
    <source>
        <dbReference type="HAMAP-Rule" id="MF_00902"/>
    </source>
</evidence>
<feature type="transmembrane region" description="Helical" evidence="5">
    <location>
        <begin position="136"/>
        <end position="155"/>
    </location>
</feature>
<evidence type="ECO:0000313" key="7">
    <source>
        <dbReference type="Proteomes" id="UP000321497"/>
    </source>
</evidence>
<dbReference type="Proteomes" id="UP000321497">
    <property type="component" value="Unassembled WGS sequence"/>
</dbReference>
<feature type="transmembrane region" description="Helical" evidence="5">
    <location>
        <begin position="188"/>
        <end position="210"/>
    </location>
</feature>
<dbReference type="PRINTS" id="PR01840">
    <property type="entry name" value="TATCFAMILY"/>
</dbReference>
<keyword evidence="5" id="KW-0653">Protein transport</keyword>
<keyword evidence="5" id="KW-0811">Translocation</keyword>
<feature type="transmembrane region" description="Helical" evidence="5">
    <location>
        <begin position="96"/>
        <end position="115"/>
    </location>
</feature>
<comment type="similarity">
    <text evidence="5">Belongs to the TatC family.</text>
</comment>
<evidence type="ECO:0000256" key="3">
    <source>
        <dbReference type="ARBA" id="ARBA00022989"/>
    </source>
</evidence>
<name>A0A5C6YYY5_9FLAO</name>
<dbReference type="GO" id="GO:0065002">
    <property type="term" value="P:intracellular protein transmembrane transport"/>
    <property type="evidence" value="ECO:0007669"/>
    <property type="project" value="TreeGrafter"/>
</dbReference>
<dbReference type="GO" id="GO:0009977">
    <property type="term" value="F:proton motive force dependent protein transmembrane transporter activity"/>
    <property type="evidence" value="ECO:0007669"/>
    <property type="project" value="TreeGrafter"/>
</dbReference>
<dbReference type="Pfam" id="PF00902">
    <property type="entry name" value="TatC"/>
    <property type="match status" value="1"/>
</dbReference>
<dbReference type="NCBIfam" id="TIGR00945">
    <property type="entry name" value="tatC"/>
    <property type="match status" value="1"/>
</dbReference>
<protein>
    <recommendedName>
        <fullName evidence="5">Sec-independent protein translocase protein TatC</fullName>
    </recommendedName>
</protein>
<dbReference type="EMBL" id="VORT01000008">
    <property type="protein sequence ID" value="TXD72468.1"/>
    <property type="molecule type" value="Genomic_DNA"/>
</dbReference>
<dbReference type="HAMAP" id="MF_00902">
    <property type="entry name" value="TatC"/>
    <property type="match status" value="1"/>
</dbReference>
<keyword evidence="4 5" id="KW-0472">Membrane</keyword>
<keyword evidence="2 5" id="KW-0812">Transmembrane</keyword>
<sequence>MKKKASPEKEMSFLDHLEELRWHLIRSTLAILVFALLAFIFKDFIFDTLIFGPKHPDFPTYRMFCNISRSLGMDTFCFQEMPFRIQSRTMAGQFSAHMWTSIYAGIIIAFPYILYEFWKFISPGLKEKERKTSRGFIFIASVLFFMGVLFGYYLITPLSINFLGNYQVSKEVFNDFDLDSYISLVRTSVLACGIIFELPILMYILTKIGLVTPESLRKYRKFALIIVLVLSAIITPPDIVSQVIVAIPILILYEISIYISKIVIRNQKREERKRKKESGL</sequence>
<keyword evidence="7" id="KW-1185">Reference proteome</keyword>
<dbReference type="RefSeq" id="WP_111845191.1">
    <property type="nucleotide sequence ID" value="NZ_UEGI01000014.1"/>
</dbReference>
<proteinExistence type="inferred from homology"/>
<accession>A0A5C6YYY5</accession>
<feature type="transmembrane region" description="Helical" evidence="5">
    <location>
        <begin position="222"/>
        <end position="239"/>
    </location>
</feature>
<comment type="subunit">
    <text evidence="5">Forms a complex with TatA.</text>
</comment>
<dbReference type="PANTHER" id="PTHR30371:SF0">
    <property type="entry name" value="SEC-INDEPENDENT PROTEIN TRANSLOCASE PROTEIN TATC, CHLOROPLASTIC-RELATED"/>
    <property type="match status" value="1"/>
</dbReference>
<feature type="transmembrane region" description="Helical" evidence="5">
    <location>
        <begin position="20"/>
        <end position="41"/>
    </location>
</feature>
<evidence type="ECO:0000256" key="1">
    <source>
        <dbReference type="ARBA" id="ARBA00004141"/>
    </source>
</evidence>
<feature type="transmembrane region" description="Helical" evidence="5">
    <location>
        <begin position="245"/>
        <end position="264"/>
    </location>
</feature>
<evidence type="ECO:0000256" key="2">
    <source>
        <dbReference type="ARBA" id="ARBA00022692"/>
    </source>
</evidence>
<comment type="subcellular location">
    <subcellularLocation>
        <location evidence="5">Cell membrane</location>
        <topology evidence="5">Multi-pass membrane protein</topology>
    </subcellularLocation>
    <subcellularLocation>
        <location evidence="1">Membrane</location>
        <topology evidence="1">Multi-pass membrane protein</topology>
    </subcellularLocation>
</comment>
<keyword evidence="5" id="KW-0813">Transport</keyword>
<evidence type="ECO:0000256" key="4">
    <source>
        <dbReference type="ARBA" id="ARBA00023136"/>
    </source>
</evidence>
<reference evidence="6 7" key="1">
    <citation type="submission" date="2019-08" db="EMBL/GenBank/DDBJ databases">
        <title>Genome of Aequorivita antarctica SW49 (type strain).</title>
        <authorList>
            <person name="Bowman J.P."/>
        </authorList>
    </citation>
    <scope>NUCLEOTIDE SEQUENCE [LARGE SCALE GENOMIC DNA]</scope>
    <source>
        <strain evidence="6 7">SW49</strain>
    </source>
</reference>
<comment type="caution">
    <text evidence="6">The sequence shown here is derived from an EMBL/GenBank/DDBJ whole genome shotgun (WGS) entry which is preliminary data.</text>
</comment>
<keyword evidence="5" id="KW-1003">Cell membrane</keyword>
<organism evidence="6 7">
    <name type="scientific">Aequorivita antarctica</name>
    <dbReference type="NCBI Taxonomy" id="153266"/>
    <lineage>
        <taxon>Bacteria</taxon>
        <taxon>Pseudomonadati</taxon>
        <taxon>Bacteroidota</taxon>
        <taxon>Flavobacteriia</taxon>
        <taxon>Flavobacteriales</taxon>
        <taxon>Flavobacteriaceae</taxon>
        <taxon>Aequorivita</taxon>
    </lineage>
</organism>
<keyword evidence="3 5" id="KW-1133">Transmembrane helix</keyword>
<evidence type="ECO:0000313" key="6">
    <source>
        <dbReference type="EMBL" id="TXD72468.1"/>
    </source>
</evidence>
<comment type="function">
    <text evidence="5">Part of the twin-arginine translocation (Tat) system that transports large folded proteins containing a characteristic twin-arginine motif in their signal peptide across membranes.</text>
</comment>